<name>A0AAV6VY61_9ARAC</name>
<accession>A0AAV6VY61</accession>
<protein>
    <submittedName>
        <fullName evidence="1">Uncharacterized protein</fullName>
    </submittedName>
</protein>
<sequence length="81" mass="9024">MITLIRFGVKLLKGGGALLCPSTIQHGANGDRYFLWKLGLKKKLFVEKGIEMQKNSVIVLDYSTPVERTEKISVMLGISRS</sequence>
<evidence type="ECO:0000313" key="2">
    <source>
        <dbReference type="Proteomes" id="UP000827092"/>
    </source>
</evidence>
<evidence type="ECO:0000313" key="1">
    <source>
        <dbReference type="EMBL" id="KAG8201600.1"/>
    </source>
</evidence>
<proteinExistence type="predicted"/>
<dbReference type="Proteomes" id="UP000827092">
    <property type="component" value="Unassembled WGS sequence"/>
</dbReference>
<comment type="caution">
    <text evidence="1">The sequence shown here is derived from an EMBL/GenBank/DDBJ whole genome shotgun (WGS) entry which is preliminary data.</text>
</comment>
<keyword evidence="2" id="KW-1185">Reference proteome</keyword>
<organism evidence="1 2">
    <name type="scientific">Oedothorax gibbosus</name>
    <dbReference type="NCBI Taxonomy" id="931172"/>
    <lineage>
        <taxon>Eukaryota</taxon>
        <taxon>Metazoa</taxon>
        <taxon>Ecdysozoa</taxon>
        <taxon>Arthropoda</taxon>
        <taxon>Chelicerata</taxon>
        <taxon>Arachnida</taxon>
        <taxon>Araneae</taxon>
        <taxon>Araneomorphae</taxon>
        <taxon>Entelegynae</taxon>
        <taxon>Araneoidea</taxon>
        <taxon>Linyphiidae</taxon>
        <taxon>Erigoninae</taxon>
        <taxon>Oedothorax</taxon>
    </lineage>
</organism>
<gene>
    <name evidence="1" type="ORF">JTE90_012674</name>
</gene>
<reference evidence="1 2" key="1">
    <citation type="journal article" date="2022" name="Nat. Ecol. Evol.">
        <title>A masculinizing supergene underlies an exaggerated male reproductive morph in a spider.</title>
        <authorList>
            <person name="Hendrickx F."/>
            <person name="De Corte Z."/>
            <person name="Sonet G."/>
            <person name="Van Belleghem S.M."/>
            <person name="Kostlbacher S."/>
            <person name="Vangestel C."/>
        </authorList>
    </citation>
    <scope>NUCLEOTIDE SEQUENCE [LARGE SCALE GENOMIC DNA]</scope>
    <source>
        <strain evidence="1">W744_W776</strain>
    </source>
</reference>
<dbReference type="EMBL" id="JAFNEN010000003">
    <property type="protein sequence ID" value="KAG8201600.1"/>
    <property type="molecule type" value="Genomic_DNA"/>
</dbReference>
<dbReference type="AlphaFoldDB" id="A0AAV6VY61"/>